<feature type="transmembrane region" description="Helical" evidence="2">
    <location>
        <begin position="337"/>
        <end position="355"/>
    </location>
</feature>
<feature type="transmembrane region" description="Helical" evidence="2">
    <location>
        <begin position="239"/>
        <end position="259"/>
    </location>
</feature>
<dbReference type="InterPro" id="IPR052016">
    <property type="entry name" value="Bact_Sigma-Reg"/>
</dbReference>
<keyword evidence="2" id="KW-1133">Transmembrane helix</keyword>
<dbReference type="OrthoDB" id="342835at2"/>
<dbReference type="Gene3D" id="2.60.40.2380">
    <property type="match status" value="1"/>
</dbReference>
<dbReference type="InterPro" id="IPR001932">
    <property type="entry name" value="PPM-type_phosphatase-like_dom"/>
</dbReference>
<organism evidence="4 5">
    <name type="scientific">Leptospira idonii</name>
    <dbReference type="NCBI Taxonomy" id="1193500"/>
    <lineage>
        <taxon>Bacteria</taxon>
        <taxon>Pseudomonadati</taxon>
        <taxon>Spirochaetota</taxon>
        <taxon>Spirochaetia</taxon>
        <taxon>Leptospirales</taxon>
        <taxon>Leptospiraceae</taxon>
        <taxon>Leptospira</taxon>
    </lineage>
</organism>
<evidence type="ECO:0000256" key="2">
    <source>
        <dbReference type="SAM" id="Phobius"/>
    </source>
</evidence>
<evidence type="ECO:0000259" key="3">
    <source>
        <dbReference type="SMART" id="SM00331"/>
    </source>
</evidence>
<dbReference type="SMART" id="SM00331">
    <property type="entry name" value="PP2C_SIG"/>
    <property type="match status" value="1"/>
</dbReference>
<comment type="caution">
    <text evidence="4">The sequence shown here is derived from an EMBL/GenBank/DDBJ whole genome shotgun (WGS) entry which is preliminary data.</text>
</comment>
<dbReference type="SUPFAM" id="SSF81606">
    <property type="entry name" value="PP2C-like"/>
    <property type="match status" value="1"/>
</dbReference>
<dbReference type="InterPro" id="IPR036457">
    <property type="entry name" value="PPM-type-like_dom_sf"/>
</dbReference>
<dbReference type="Proteomes" id="UP000298058">
    <property type="component" value="Unassembled WGS sequence"/>
</dbReference>
<feature type="transmembrane region" description="Helical" evidence="2">
    <location>
        <begin position="210"/>
        <end position="232"/>
    </location>
</feature>
<dbReference type="Pfam" id="PF07695">
    <property type="entry name" value="7TMR-DISM_7TM"/>
    <property type="match status" value="1"/>
</dbReference>
<dbReference type="GO" id="GO:0016791">
    <property type="term" value="F:phosphatase activity"/>
    <property type="evidence" value="ECO:0007669"/>
    <property type="project" value="TreeGrafter"/>
</dbReference>
<dbReference type="Pfam" id="PF07696">
    <property type="entry name" value="7TMR-DISMED2"/>
    <property type="match status" value="1"/>
</dbReference>
<accession>A0A4R9LZF1</accession>
<keyword evidence="5" id="KW-1185">Reference proteome</keyword>
<evidence type="ECO:0000313" key="4">
    <source>
        <dbReference type="EMBL" id="TGN19804.1"/>
    </source>
</evidence>
<keyword evidence="1" id="KW-0378">Hydrolase</keyword>
<dbReference type="EMBL" id="RQHW01000026">
    <property type="protein sequence ID" value="TGN19804.1"/>
    <property type="molecule type" value="Genomic_DNA"/>
</dbReference>
<feature type="transmembrane region" description="Helical" evidence="2">
    <location>
        <begin position="396"/>
        <end position="413"/>
    </location>
</feature>
<feature type="transmembrane region" description="Helical" evidence="2">
    <location>
        <begin position="364"/>
        <end position="384"/>
    </location>
</feature>
<evidence type="ECO:0000256" key="1">
    <source>
        <dbReference type="ARBA" id="ARBA00022801"/>
    </source>
</evidence>
<dbReference type="InterPro" id="IPR011623">
    <property type="entry name" value="7TMR_DISM_rcpt_extracell_dom1"/>
</dbReference>
<name>A0A4R9LZF1_9LEPT</name>
<gene>
    <name evidence="4" type="ORF">EHS15_06800</name>
</gene>
<dbReference type="PANTHER" id="PTHR43156:SF2">
    <property type="entry name" value="STAGE II SPORULATION PROTEIN E"/>
    <property type="match status" value="1"/>
</dbReference>
<evidence type="ECO:0000313" key="5">
    <source>
        <dbReference type="Proteomes" id="UP000298058"/>
    </source>
</evidence>
<keyword evidence="2" id="KW-0812">Transmembrane</keyword>
<dbReference type="InterPro" id="IPR011622">
    <property type="entry name" value="7TMR_DISM_rcpt_extracell_dom2"/>
</dbReference>
<dbReference type="PANTHER" id="PTHR43156">
    <property type="entry name" value="STAGE II SPORULATION PROTEIN E-RELATED"/>
    <property type="match status" value="1"/>
</dbReference>
<feature type="transmembrane region" description="Helical" evidence="2">
    <location>
        <begin position="279"/>
        <end position="299"/>
    </location>
</feature>
<dbReference type="RefSeq" id="WP_135759807.1">
    <property type="nucleotide sequence ID" value="NZ_RQHW01000026.1"/>
</dbReference>
<dbReference type="Gene3D" id="3.60.40.10">
    <property type="entry name" value="PPM-type phosphatase domain"/>
    <property type="match status" value="1"/>
</dbReference>
<protein>
    <submittedName>
        <fullName evidence="4">Serine/threonine protein phosphatase</fullName>
    </submittedName>
</protein>
<proteinExistence type="predicted"/>
<sequence length="686" mass="78481">MVRTNSNLKNFCKRYRFKTSASLLFFALFLFPNFLFSKEANEFCPGAGTIEVSELVGKFELSRDLRYFSTNNETLSIESILHTGPSLKLIDPQGKIPNFGNSPLDYWFCFHLRNSSEFVTNTIVFVKYPLLDELNFYDVYSDGSYAKRIQGRLFPFSSREIKYRGFGHLLSLSPGETRTLFLRVETQSSMSVPLYVAKEKDFYEFAMEDFILQGIYFGIVGVMTLYNLFVFFLVKDKAYIFYVIYLIFSAILFQLSLNGHIPIFFLPNSPEIVWNAHNLLYFIFLFTTFPMSITFMNLKESSRTGYKALKTMMFIPLVCILLLPLLPYRLMNQVGDYFSMILALGASVVSYYVAFIKRFRPARFFFYAFLVVIIGGIASLLKYMGVLPVNSFTENAFQISMAIEVILMAFGLGDRISIVRKEKEKIQLKAEIDKQKIMAFQKELILAQKLQESTLPQVIPESEGLRTKAGYIPASLVGGDFYDITKAGMVHISCLIADVTGHGVPAAIEAAMLKIAYTQSIHYASSPGRMLERINQSLVGNYKNQFLTAAAVFIDLNQKTLKVANAGHPALYWLKRKEREIQAIRPKGKLIGFSKELVYPEEEYPLAIGDKILLFTDGLWEAWERNEAGDKAYTDGSGEKELLKWLDRRWGDSIDELFASMEDYIRKRNKTTSPEDDITFILFEMV</sequence>
<feature type="domain" description="PPM-type phosphatase" evidence="3">
    <location>
        <begin position="462"/>
        <end position="685"/>
    </location>
</feature>
<dbReference type="AlphaFoldDB" id="A0A4R9LZF1"/>
<reference evidence="4" key="1">
    <citation type="journal article" date="2019" name="PLoS Negl. Trop. Dis.">
        <title>Revisiting the worldwide diversity of Leptospira species in the environment.</title>
        <authorList>
            <person name="Vincent A.T."/>
            <person name="Schiettekatte O."/>
            <person name="Bourhy P."/>
            <person name="Veyrier F.J."/>
            <person name="Picardeau M."/>
        </authorList>
    </citation>
    <scope>NUCLEOTIDE SEQUENCE [LARGE SCALE GENOMIC DNA]</scope>
    <source>
        <strain evidence="4">201300427</strain>
    </source>
</reference>
<keyword evidence="2" id="KW-0472">Membrane</keyword>
<feature type="transmembrane region" description="Helical" evidence="2">
    <location>
        <begin position="311"/>
        <end position="331"/>
    </location>
</feature>
<dbReference type="Pfam" id="PF07228">
    <property type="entry name" value="SpoIIE"/>
    <property type="match status" value="1"/>
</dbReference>